<dbReference type="Proteomes" id="UP001501521">
    <property type="component" value="Unassembled WGS sequence"/>
</dbReference>
<accession>A0ABP9F0F2</accession>
<sequence length="206" mass="23063">MTTPEDRQRMLWDRTAARYDRMVAPLEGRFMTPSRRWIGERAVGSLLEVAIGTGLNLPHYSADVAVTGLDTSVAMLDQARARAGRLGRTVRFVEGDVMRLPFDDETFDTVVATFAMCEVPDDDVALAEMVRVTRPNGRILLADHVVSTNPVLKALQFAVEAVSKRTNGEYWTRRPLPKLERMRGVQLVDSGRSHAGVIEHLFARKL</sequence>
<organism evidence="2 3">
    <name type="scientific">Tessaracoccus lubricantis</name>
    <dbReference type="NCBI Taxonomy" id="545543"/>
    <lineage>
        <taxon>Bacteria</taxon>
        <taxon>Bacillati</taxon>
        <taxon>Actinomycetota</taxon>
        <taxon>Actinomycetes</taxon>
        <taxon>Propionibacteriales</taxon>
        <taxon>Propionibacteriaceae</taxon>
        <taxon>Tessaracoccus</taxon>
    </lineage>
</organism>
<evidence type="ECO:0000313" key="3">
    <source>
        <dbReference type="Proteomes" id="UP001501521"/>
    </source>
</evidence>
<dbReference type="EMBL" id="BAABLV010000005">
    <property type="protein sequence ID" value="GAA4889907.1"/>
    <property type="molecule type" value="Genomic_DNA"/>
</dbReference>
<gene>
    <name evidence="2" type="ORF">GCM10025789_02950</name>
</gene>
<protein>
    <submittedName>
        <fullName evidence="2">Class I SAM-dependent methyltransferase</fullName>
    </submittedName>
</protein>
<dbReference type="SUPFAM" id="SSF53335">
    <property type="entry name" value="S-adenosyl-L-methionine-dependent methyltransferases"/>
    <property type="match status" value="1"/>
</dbReference>
<dbReference type="InterPro" id="IPR050508">
    <property type="entry name" value="Methyltransf_Superfamily"/>
</dbReference>
<feature type="domain" description="Methyltransferase type 11" evidence="1">
    <location>
        <begin position="47"/>
        <end position="140"/>
    </location>
</feature>
<comment type="caution">
    <text evidence="2">The sequence shown here is derived from an EMBL/GenBank/DDBJ whole genome shotgun (WGS) entry which is preliminary data.</text>
</comment>
<keyword evidence="3" id="KW-1185">Reference proteome</keyword>
<name>A0ABP9F0F2_9ACTN</name>
<dbReference type="CDD" id="cd02440">
    <property type="entry name" value="AdoMet_MTases"/>
    <property type="match status" value="1"/>
</dbReference>
<dbReference type="InterPro" id="IPR013216">
    <property type="entry name" value="Methyltransf_11"/>
</dbReference>
<proteinExistence type="predicted"/>
<evidence type="ECO:0000313" key="2">
    <source>
        <dbReference type="EMBL" id="GAA4889907.1"/>
    </source>
</evidence>
<dbReference type="PANTHER" id="PTHR42912">
    <property type="entry name" value="METHYLTRANSFERASE"/>
    <property type="match status" value="1"/>
</dbReference>
<dbReference type="GO" id="GO:0032259">
    <property type="term" value="P:methylation"/>
    <property type="evidence" value="ECO:0007669"/>
    <property type="project" value="UniProtKB-KW"/>
</dbReference>
<evidence type="ECO:0000259" key="1">
    <source>
        <dbReference type="Pfam" id="PF08241"/>
    </source>
</evidence>
<dbReference type="Gene3D" id="3.40.50.150">
    <property type="entry name" value="Vaccinia Virus protein VP39"/>
    <property type="match status" value="1"/>
</dbReference>
<reference evidence="3" key="1">
    <citation type="journal article" date="2019" name="Int. J. Syst. Evol. Microbiol.">
        <title>The Global Catalogue of Microorganisms (GCM) 10K type strain sequencing project: providing services to taxonomists for standard genome sequencing and annotation.</title>
        <authorList>
            <consortium name="The Broad Institute Genomics Platform"/>
            <consortium name="The Broad Institute Genome Sequencing Center for Infectious Disease"/>
            <person name="Wu L."/>
            <person name="Ma J."/>
        </authorList>
    </citation>
    <scope>NUCLEOTIDE SEQUENCE [LARGE SCALE GENOMIC DNA]</scope>
    <source>
        <strain evidence="3">JCM 19125</strain>
    </source>
</reference>
<dbReference type="RefSeq" id="WP_345577911.1">
    <property type="nucleotide sequence ID" value="NZ_BAABLV010000005.1"/>
</dbReference>
<dbReference type="InterPro" id="IPR029063">
    <property type="entry name" value="SAM-dependent_MTases_sf"/>
</dbReference>
<dbReference type="Pfam" id="PF08241">
    <property type="entry name" value="Methyltransf_11"/>
    <property type="match status" value="1"/>
</dbReference>
<keyword evidence="2" id="KW-0808">Transferase</keyword>
<dbReference type="PANTHER" id="PTHR42912:SF96">
    <property type="entry name" value="METHYLTRANSFERASE DOMAIN-CONTAINING PROTEIN"/>
    <property type="match status" value="1"/>
</dbReference>
<keyword evidence="2" id="KW-0489">Methyltransferase</keyword>
<dbReference type="GO" id="GO:0008168">
    <property type="term" value="F:methyltransferase activity"/>
    <property type="evidence" value="ECO:0007669"/>
    <property type="project" value="UniProtKB-KW"/>
</dbReference>